<proteinExistence type="predicted"/>
<dbReference type="Proteomes" id="UP000226106">
    <property type="component" value="Unassembled WGS sequence"/>
</dbReference>
<sequence length="80" mass="8843">MVIEFKEAVEMLEDGMEVVLECGGYDYEISDSENWIGGDAHEGYISLVLGSVVYESAETVLRESIDFLEKSGKSVTIKDS</sequence>
<evidence type="ECO:0000313" key="2">
    <source>
        <dbReference type="Proteomes" id="UP000226106"/>
    </source>
</evidence>
<reference evidence="1 2" key="1">
    <citation type="submission" date="2017-09" db="EMBL/GenBank/DDBJ databases">
        <title>Large-scale bioinformatics analysis of Bacillus genomes uncovers conserved roles of natural products in bacterial physiology.</title>
        <authorList>
            <consortium name="Agbiome Team Llc"/>
            <person name="Bleich R.M."/>
            <person name="Grubbs K.J."/>
            <person name="Santa Maria K.C."/>
            <person name="Allen S.E."/>
            <person name="Farag S."/>
            <person name="Shank E.A."/>
            <person name="Bowers A."/>
        </authorList>
    </citation>
    <scope>NUCLEOTIDE SEQUENCE [LARGE SCALE GENOMIC DNA]</scope>
    <source>
        <strain evidence="1 2">AFS065400</strain>
    </source>
</reference>
<name>A0A9X7FXW1_BACTU</name>
<organism evidence="1 2">
    <name type="scientific">Bacillus thuringiensis</name>
    <dbReference type="NCBI Taxonomy" id="1428"/>
    <lineage>
        <taxon>Bacteria</taxon>
        <taxon>Bacillati</taxon>
        <taxon>Bacillota</taxon>
        <taxon>Bacilli</taxon>
        <taxon>Bacillales</taxon>
        <taxon>Bacillaceae</taxon>
        <taxon>Bacillus</taxon>
        <taxon>Bacillus cereus group</taxon>
    </lineage>
</organism>
<evidence type="ECO:0000313" key="1">
    <source>
        <dbReference type="EMBL" id="PFT50755.1"/>
    </source>
</evidence>
<gene>
    <name evidence="1" type="ORF">COK72_01770</name>
</gene>
<accession>A0A9X7FXW1</accession>
<comment type="caution">
    <text evidence="1">The sequence shown here is derived from an EMBL/GenBank/DDBJ whole genome shotgun (WGS) entry which is preliminary data.</text>
</comment>
<dbReference type="AlphaFoldDB" id="A0A9X7FXW1"/>
<protein>
    <submittedName>
        <fullName evidence="1">Uncharacterized protein</fullName>
    </submittedName>
</protein>
<dbReference type="EMBL" id="NVCO01000007">
    <property type="protein sequence ID" value="PFT50755.1"/>
    <property type="molecule type" value="Genomic_DNA"/>
</dbReference>
<dbReference type="RefSeq" id="WP_098640088.1">
    <property type="nucleotide sequence ID" value="NZ_NVCO01000007.1"/>
</dbReference>